<evidence type="ECO:0000313" key="1">
    <source>
        <dbReference type="EMBL" id="QDH13660.1"/>
    </source>
</evidence>
<dbReference type="EMBL" id="CP038231">
    <property type="protein sequence ID" value="QDH13660.1"/>
    <property type="molecule type" value="Genomic_DNA"/>
</dbReference>
<dbReference type="Proteomes" id="UP000318709">
    <property type="component" value="Chromosome"/>
</dbReference>
<dbReference type="OrthoDB" id="9935698at2"/>
<dbReference type="AlphaFoldDB" id="A0A4Y6U9G1"/>
<protein>
    <submittedName>
        <fullName evidence="1">Uncharacterized protein</fullName>
    </submittedName>
</protein>
<proteinExistence type="predicted"/>
<name>A0A4Y6U9G1_9PROT</name>
<dbReference type="KEGG" id="swf:E3E12_05050"/>
<reference evidence="1 2" key="1">
    <citation type="submission" date="2019-03" db="EMBL/GenBank/DDBJ databases">
        <title>The complete genome sequence of Swingsia_sp. F3b2 LMG30590(T).</title>
        <authorList>
            <person name="Chua K.-O."/>
            <person name="Chan K.-G."/>
            <person name="See-Too W.-S."/>
        </authorList>
    </citation>
    <scope>NUCLEOTIDE SEQUENCE [LARGE SCALE GENOMIC DNA]</scope>
    <source>
        <strain evidence="1 2">F3b2</strain>
    </source>
</reference>
<sequence length="101" mass="11742">MVEARAPLGEEGWPVYDLAQYPYKAVWLLAPRHAHPQAPLALFPINHEPSLTQREEDDLYHLLQAITVERTLESQRNRPEAIGFRLTTTRWGAVVVRPRYR</sequence>
<accession>A0A4Y6U9G1</accession>
<dbReference type="RefSeq" id="WP_141443368.1">
    <property type="nucleotide sequence ID" value="NZ_CP038231.1"/>
</dbReference>
<evidence type="ECO:0000313" key="2">
    <source>
        <dbReference type="Proteomes" id="UP000318709"/>
    </source>
</evidence>
<organism evidence="1 2">
    <name type="scientific">Formicincola oecophyllae</name>
    <dbReference type="NCBI Taxonomy" id="2558361"/>
    <lineage>
        <taxon>Bacteria</taxon>
        <taxon>Pseudomonadati</taxon>
        <taxon>Pseudomonadota</taxon>
        <taxon>Alphaproteobacteria</taxon>
        <taxon>Acetobacterales</taxon>
        <taxon>Acetobacteraceae</taxon>
        <taxon>Formicincola</taxon>
    </lineage>
</organism>
<keyword evidence="2" id="KW-1185">Reference proteome</keyword>
<gene>
    <name evidence="1" type="ORF">E3E12_05050</name>
</gene>